<dbReference type="Proteomes" id="UP000298049">
    <property type="component" value="Chromosome"/>
</dbReference>
<dbReference type="AlphaFoldDB" id="A0A4P7XHU3"/>
<dbReference type="GO" id="GO:0016301">
    <property type="term" value="F:kinase activity"/>
    <property type="evidence" value="ECO:0007669"/>
    <property type="project" value="UniProtKB-KW"/>
</dbReference>
<evidence type="ECO:0000313" key="2">
    <source>
        <dbReference type="EMBL" id="QCF26611.1"/>
    </source>
</evidence>
<keyword evidence="2" id="KW-0808">Transferase</keyword>
<keyword evidence="1" id="KW-0812">Transmembrane</keyword>
<keyword evidence="3" id="KW-1185">Reference proteome</keyword>
<proteinExistence type="predicted"/>
<dbReference type="RefSeq" id="WP_136549318.1">
    <property type="nucleotide sequence ID" value="NZ_CP031093.1"/>
</dbReference>
<feature type="transmembrane region" description="Helical" evidence="1">
    <location>
        <begin position="12"/>
        <end position="32"/>
    </location>
</feature>
<name>A0A4P7XHU3_9ALTE</name>
<sequence length="114" mass="12139">MSTKGRLKPATLILTVVATIAATVAVLEYYGVLKHSLDKSALPVGDFKAIYLADGESFRLSPSKPEVHAECHRGYLVIASNTDEKMRGLLVDFKNRGVACTAASTAEPATESAD</sequence>
<reference evidence="2 3" key="1">
    <citation type="submission" date="2018-07" db="EMBL/GenBank/DDBJ databases">
        <title>Marsedoiliclastica nanhaica gen. nov. sp. nov., a novel marine hydrocarbonoclastic bacterium isolated from an in-situ enriched hydrocarbon-degrading consortium in deep-sea sediment.</title>
        <authorList>
            <person name="Dong C."/>
            <person name="Ma T."/>
            <person name="Liu R."/>
            <person name="Shao Z."/>
        </authorList>
    </citation>
    <scope>NUCLEOTIDE SEQUENCE [LARGE SCALE GENOMIC DNA]</scope>
    <source>
        <strain evidence="3">soil36-7</strain>
    </source>
</reference>
<protein>
    <submittedName>
        <fullName evidence="2">Kinase</fullName>
    </submittedName>
</protein>
<keyword evidence="1" id="KW-1133">Transmembrane helix</keyword>
<dbReference type="KEGG" id="hmi:soil367_12085"/>
<dbReference type="EMBL" id="CP031093">
    <property type="protein sequence ID" value="QCF26611.1"/>
    <property type="molecule type" value="Genomic_DNA"/>
</dbReference>
<evidence type="ECO:0000313" key="3">
    <source>
        <dbReference type="Proteomes" id="UP000298049"/>
    </source>
</evidence>
<keyword evidence="1" id="KW-0472">Membrane</keyword>
<evidence type="ECO:0000256" key="1">
    <source>
        <dbReference type="SAM" id="Phobius"/>
    </source>
</evidence>
<gene>
    <name evidence="2" type="ORF">soil367_12085</name>
</gene>
<accession>A0A4P7XHU3</accession>
<keyword evidence="2" id="KW-0418">Kinase</keyword>
<organism evidence="2 3">
    <name type="scientific">Hydrocarboniclastica marina</name>
    <dbReference type="NCBI Taxonomy" id="2259620"/>
    <lineage>
        <taxon>Bacteria</taxon>
        <taxon>Pseudomonadati</taxon>
        <taxon>Pseudomonadota</taxon>
        <taxon>Gammaproteobacteria</taxon>
        <taxon>Alteromonadales</taxon>
        <taxon>Alteromonadaceae</taxon>
        <taxon>Hydrocarboniclastica</taxon>
    </lineage>
</organism>
<dbReference type="OrthoDB" id="6368386at2"/>